<dbReference type="WBParaSite" id="SPAL_0000332525.1">
    <property type="protein sequence ID" value="SPAL_0000332525.1"/>
    <property type="gene ID" value="SPAL_0000332525"/>
</dbReference>
<dbReference type="InterPro" id="IPR051739">
    <property type="entry name" value="Rhomboid_IM_Serine_Proteases"/>
</dbReference>
<organism evidence="8 9">
    <name type="scientific">Strongyloides papillosus</name>
    <name type="common">Intestinal threadworm</name>
    <dbReference type="NCBI Taxonomy" id="174720"/>
    <lineage>
        <taxon>Eukaryota</taxon>
        <taxon>Metazoa</taxon>
        <taxon>Ecdysozoa</taxon>
        <taxon>Nematoda</taxon>
        <taxon>Chromadorea</taxon>
        <taxon>Rhabditida</taxon>
        <taxon>Tylenchina</taxon>
        <taxon>Panagrolaimomorpha</taxon>
        <taxon>Strongyloidoidea</taxon>
        <taxon>Strongyloididae</taxon>
        <taxon>Strongyloides</taxon>
    </lineage>
</organism>
<dbReference type="SUPFAM" id="SSF144091">
    <property type="entry name" value="Rhomboid-like"/>
    <property type="match status" value="1"/>
</dbReference>
<comment type="subcellular location">
    <subcellularLocation>
        <location evidence="1">Membrane</location>
        <topology evidence="1">Multi-pass membrane protein</topology>
    </subcellularLocation>
</comment>
<evidence type="ECO:0000256" key="2">
    <source>
        <dbReference type="ARBA" id="ARBA00009045"/>
    </source>
</evidence>
<evidence type="ECO:0000313" key="9">
    <source>
        <dbReference type="WBParaSite" id="SPAL_0000332525.1"/>
    </source>
</evidence>
<comment type="similarity">
    <text evidence="2">Belongs to the peptidase S54 family.</text>
</comment>
<feature type="transmembrane region" description="Helical" evidence="6">
    <location>
        <begin position="95"/>
        <end position="113"/>
    </location>
</feature>
<sequence>MKIESDLNKEPFLSLIEKSCTVTYNVKNEKIQIDDEIIFMGVNENNNSNVINNEINNDFLIIPKYYRRYFKISTAFAFIRKKYCQMIAYKNERSLCFPLFISSIIITTGILLANSSKSSVYDNYLKLLPASENRYSILWRLLTYSLLHSDFFHWVMNIILLFLIGTPLELKHGWKRISFIYTVGVICGGLAHLIHDPKNSLIGCSAGVCTILMFNILNLFTNWKEMNKIYRKVNFIITTVIVFLEIFNIYNNYEHNLNEISYSSHLGGVISAIFTGILVLKINISP</sequence>
<dbReference type="AlphaFoldDB" id="A0A0N5BBB6"/>
<protein>
    <submittedName>
        <fullName evidence="9">Rhomboid domain-containing protein</fullName>
    </submittedName>
</protein>
<feature type="transmembrane region" description="Helical" evidence="6">
    <location>
        <begin position="233"/>
        <end position="250"/>
    </location>
</feature>
<feature type="transmembrane region" description="Helical" evidence="6">
    <location>
        <begin position="200"/>
        <end position="221"/>
    </location>
</feature>
<dbReference type="PANTHER" id="PTHR45840">
    <property type="entry name" value="RHOMBOID-RELATED PROTEIN"/>
    <property type="match status" value="1"/>
</dbReference>
<accession>A0A0N5BBB6</accession>
<evidence type="ECO:0000256" key="5">
    <source>
        <dbReference type="ARBA" id="ARBA00023136"/>
    </source>
</evidence>
<dbReference type="Proteomes" id="UP000046392">
    <property type="component" value="Unplaced"/>
</dbReference>
<dbReference type="STRING" id="174720.A0A0N5BBB6"/>
<dbReference type="GO" id="GO:0016020">
    <property type="term" value="C:membrane"/>
    <property type="evidence" value="ECO:0007669"/>
    <property type="project" value="UniProtKB-SubCell"/>
</dbReference>
<evidence type="ECO:0000256" key="1">
    <source>
        <dbReference type="ARBA" id="ARBA00004141"/>
    </source>
</evidence>
<feature type="transmembrane region" description="Helical" evidence="6">
    <location>
        <begin position="151"/>
        <end position="170"/>
    </location>
</feature>
<keyword evidence="4 6" id="KW-1133">Transmembrane helix</keyword>
<name>A0A0N5BBB6_STREA</name>
<keyword evidence="5 6" id="KW-0472">Membrane</keyword>
<reference evidence="9" key="1">
    <citation type="submission" date="2017-02" db="UniProtKB">
        <authorList>
            <consortium name="WormBaseParasite"/>
        </authorList>
    </citation>
    <scope>IDENTIFICATION</scope>
</reference>
<proteinExistence type="inferred from homology"/>
<evidence type="ECO:0000256" key="4">
    <source>
        <dbReference type="ARBA" id="ARBA00022989"/>
    </source>
</evidence>
<dbReference type="Gene3D" id="1.20.1540.10">
    <property type="entry name" value="Rhomboid-like"/>
    <property type="match status" value="1"/>
</dbReference>
<evidence type="ECO:0000256" key="6">
    <source>
        <dbReference type="SAM" id="Phobius"/>
    </source>
</evidence>
<evidence type="ECO:0000259" key="7">
    <source>
        <dbReference type="Pfam" id="PF01694"/>
    </source>
</evidence>
<evidence type="ECO:0000313" key="8">
    <source>
        <dbReference type="Proteomes" id="UP000046392"/>
    </source>
</evidence>
<evidence type="ECO:0000256" key="3">
    <source>
        <dbReference type="ARBA" id="ARBA00022692"/>
    </source>
</evidence>
<dbReference type="GO" id="GO:0004252">
    <property type="term" value="F:serine-type endopeptidase activity"/>
    <property type="evidence" value="ECO:0007669"/>
    <property type="project" value="InterPro"/>
</dbReference>
<dbReference type="Pfam" id="PF01694">
    <property type="entry name" value="Rhomboid"/>
    <property type="match status" value="1"/>
</dbReference>
<feature type="transmembrane region" description="Helical" evidence="6">
    <location>
        <begin position="177"/>
        <end position="194"/>
    </location>
</feature>
<feature type="domain" description="Peptidase S54 rhomboid" evidence="7">
    <location>
        <begin position="138"/>
        <end position="281"/>
    </location>
</feature>
<dbReference type="PANTHER" id="PTHR45840:SF2">
    <property type="entry name" value="PROTEIN RHOMBOID-RELATED"/>
    <property type="match status" value="1"/>
</dbReference>
<dbReference type="InterPro" id="IPR022764">
    <property type="entry name" value="Peptidase_S54_rhomboid_dom"/>
</dbReference>
<keyword evidence="3 6" id="KW-0812">Transmembrane</keyword>
<dbReference type="InterPro" id="IPR035952">
    <property type="entry name" value="Rhomboid-like_sf"/>
</dbReference>
<keyword evidence="8" id="KW-1185">Reference proteome</keyword>
<feature type="transmembrane region" description="Helical" evidence="6">
    <location>
        <begin position="262"/>
        <end position="280"/>
    </location>
</feature>